<keyword evidence="4" id="KW-0804">Transcription</keyword>
<dbReference type="InterPro" id="IPR016152">
    <property type="entry name" value="PTrfase/Anion_transptr"/>
</dbReference>
<accession>A0A4R2P2A7</accession>
<dbReference type="PANTHER" id="PTHR30185">
    <property type="entry name" value="CRYPTIC BETA-GLUCOSIDE BGL OPERON ANTITERMINATOR"/>
    <property type="match status" value="1"/>
</dbReference>
<dbReference type="InterPro" id="IPR036634">
    <property type="entry name" value="PRD_sf"/>
</dbReference>
<dbReference type="RefSeq" id="WP_243647041.1">
    <property type="nucleotide sequence ID" value="NZ_SLXK01000016.1"/>
</dbReference>
<feature type="domain" description="PRD" evidence="7">
    <location>
        <begin position="194"/>
        <end position="306"/>
    </location>
</feature>
<feature type="domain" description="PRD" evidence="7">
    <location>
        <begin position="309"/>
        <end position="414"/>
    </location>
</feature>
<dbReference type="SUPFAM" id="SSF52794">
    <property type="entry name" value="PTS system IIB component-like"/>
    <property type="match status" value="1"/>
</dbReference>
<dbReference type="InterPro" id="IPR003501">
    <property type="entry name" value="PTS_EIIB_2/3"/>
</dbReference>
<evidence type="ECO:0000313" key="8">
    <source>
        <dbReference type="EMBL" id="TCP28752.1"/>
    </source>
</evidence>
<dbReference type="Gene3D" id="3.40.50.2300">
    <property type="match status" value="1"/>
</dbReference>
<dbReference type="GO" id="GO:0006355">
    <property type="term" value="P:regulation of DNA-templated transcription"/>
    <property type="evidence" value="ECO:0007669"/>
    <property type="project" value="InterPro"/>
</dbReference>
<dbReference type="InterPro" id="IPR011608">
    <property type="entry name" value="PRD"/>
</dbReference>
<evidence type="ECO:0000256" key="4">
    <source>
        <dbReference type="ARBA" id="ARBA00023163"/>
    </source>
</evidence>
<keyword evidence="9" id="KW-1185">Reference proteome</keyword>
<evidence type="ECO:0000256" key="1">
    <source>
        <dbReference type="ARBA" id="ARBA00022679"/>
    </source>
</evidence>
<comment type="caution">
    <text evidence="8">The sequence shown here is derived from an EMBL/GenBank/DDBJ whole genome shotgun (WGS) entry which is preliminary data.</text>
</comment>
<dbReference type="PROSITE" id="PS51094">
    <property type="entry name" value="PTS_EIIA_TYPE_2"/>
    <property type="match status" value="1"/>
</dbReference>
<proteinExistence type="predicted"/>
<dbReference type="SUPFAM" id="SSF55804">
    <property type="entry name" value="Phoshotransferase/anion transport protein"/>
    <property type="match status" value="1"/>
</dbReference>
<dbReference type="Gene3D" id="1.10.1790.10">
    <property type="entry name" value="PRD domain"/>
    <property type="match status" value="2"/>
</dbReference>
<dbReference type="Pfam" id="PF00874">
    <property type="entry name" value="PRD"/>
    <property type="match status" value="1"/>
</dbReference>
<dbReference type="PROSITE" id="PS51372">
    <property type="entry name" value="PRD_2"/>
    <property type="match status" value="2"/>
</dbReference>
<keyword evidence="1" id="KW-0808">Transferase</keyword>
<evidence type="ECO:0000259" key="6">
    <source>
        <dbReference type="PROSITE" id="PS51099"/>
    </source>
</evidence>
<reference evidence="8 9" key="1">
    <citation type="submission" date="2019-03" db="EMBL/GenBank/DDBJ databases">
        <title>Genomic Encyclopedia of Type Strains, Phase IV (KMG-IV): sequencing the most valuable type-strain genomes for metagenomic binning, comparative biology and taxonomic classification.</title>
        <authorList>
            <person name="Goeker M."/>
        </authorList>
    </citation>
    <scope>NUCLEOTIDE SEQUENCE [LARGE SCALE GENOMIC DNA]</scope>
    <source>
        <strain evidence="8 9">DSM 19377</strain>
    </source>
</reference>
<evidence type="ECO:0000259" key="7">
    <source>
        <dbReference type="PROSITE" id="PS51372"/>
    </source>
</evidence>
<evidence type="ECO:0000259" key="5">
    <source>
        <dbReference type="PROSITE" id="PS51094"/>
    </source>
</evidence>
<keyword evidence="3" id="KW-0805">Transcription regulation</keyword>
<dbReference type="EMBL" id="SLXK01000016">
    <property type="protein sequence ID" value="TCP28752.1"/>
    <property type="molecule type" value="Genomic_DNA"/>
</dbReference>
<feature type="domain" description="PTS EIIA type-2" evidence="5">
    <location>
        <begin position="547"/>
        <end position="694"/>
    </location>
</feature>
<dbReference type="InterPro" id="IPR050661">
    <property type="entry name" value="BglG_antiterminators"/>
</dbReference>
<keyword evidence="2" id="KW-0677">Repeat</keyword>
<evidence type="ECO:0000256" key="2">
    <source>
        <dbReference type="ARBA" id="ARBA00022737"/>
    </source>
</evidence>
<dbReference type="CDD" id="cd05568">
    <property type="entry name" value="PTS_IIB_bgl_like"/>
    <property type="match status" value="1"/>
</dbReference>
<protein>
    <submittedName>
        <fullName evidence="8">BglG family transcriptional antiterminator</fullName>
    </submittedName>
</protein>
<dbReference type="InterPro" id="IPR013011">
    <property type="entry name" value="PTS_EIIB_2"/>
</dbReference>
<dbReference type="Gene3D" id="3.40.930.10">
    <property type="entry name" value="Mannitol-specific EII, Chain A"/>
    <property type="match status" value="1"/>
</dbReference>
<dbReference type="Proteomes" id="UP000295416">
    <property type="component" value="Unassembled WGS sequence"/>
</dbReference>
<gene>
    <name evidence="8" type="ORF">EV207_11664</name>
</gene>
<evidence type="ECO:0000313" key="9">
    <source>
        <dbReference type="Proteomes" id="UP000295416"/>
    </source>
</evidence>
<feature type="domain" description="PTS EIIB type-2" evidence="6">
    <location>
        <begin position="417"/>
        <end position="506"/>
    </location>
</feature>
<dbReference type="PROSITE" id="PS51099">
    <property type="entry name" value="PTS_EIIB_TYPE_2"/>
    <property type="match status" value="1"/>
</dbReference>
<evidence type="ECO:0000256" key="3">
    <source>
        <dbReference type="ARBA" id="ARBA00023015"/>
    </source>
</evidence>
<dbReference type="Pfam" id="PF02302">
    <property type="entry name" value="PTS_IIB"/>
    <property type="match status" value="1"/>
</dbReference>
<sequence length="706" mass="80214">MKWADVMYITGREKAILELVIKTSGKHTPLSIATFLHVSVRTIHRDLKNAEKILDGFDLQLNKSEDNGLVITGSDGDIFRLIQHLVKIKPTDISIEQRKLLLLIRLLDEEEPVKLIALAHELNVSVTTLGTYLDDLTDWLNNFAVQLLRKRGVGVEIIAPESAKRKALGSYFLMYFNEELIENLFLFSDDAMPSDDLILSYFKQRYLQVIDKVVNAKIVSAHSNLADSDYVGFLVQVCISLQRIEKGFSLLPDEVALDYLVDTGNYRLVEEMAADFSEKLNIAMEKPDIGFLALYLKGSKLQRAEEAYYDSVITGRALKRVIQHVSLQLNVDLTSDFSLFQGLIAHMEPSIFRIRQKLGSYNPLTEEIKKSYPVLFMAVSNSLEKEFKDISFPDDEIAYIVLHFGSALELRKEDISIKALVVCPTGIGASKMLASRIKKEVGEIKSIDISSIKEMQKLNMESYDIVISTVRLPFANIDYVYVNPLLSEKDIEAIHDYLGTNLRDLTRKGHFKINNGMTNKLTAYPVNVMPLEQFMDDVDDVQSSIRSVLDHLHVYHTRNGEDYRSLLTSMVSICFNWGLVTDAETVVMQLLAREAQGGLGIPGTSMALFHCRHKAVKDMLFHIAHLEKPYMLKGMDGEQMEVRNMLLILAPEYLNPIQLEIVSLISTIIVEDDETLMIFSSANEKMIRKKLEEAFFNFLQNKFKKE</sequence>
<dbReference type="SUPFAM" id="SSF63520">
    <property type="entry name" value="PTS-regulatory domain, PRD"/>
    <property type="match status" value="2"/>
</dbReference>
<dbReference type="InterPro" id="IPR002178">
    <property type="entry name" value="PTS_EIIA_type-2_dom"/>
</dbReference>
<dbReference type="PANTHER" id="PTHR30185:SF18">
    <property type="entry name" value="TRANSCRIPTIONAL REGULATOR MTLR"/>
    <property type="match status" value="1"/>
</dbReference>
<organism evidence="8 9">
    <name type="scientific">Scopulibacillus darangshiensis</name>
    <dbReference type="NCBI Taxonomy" id="442528"/>
    <lineage>
        <taxon>Bacteria</taxon>
        <taxon>Bacillati</taxon>
        <taxon>Bacillota</taxon>
        <taxon>Bacilli</taxon>
        <taxon>Bacillales</taxon>
        <taxon>Sporolactobacillaceae</taxon>
        <taxon>Scopulibacillus</taxon>
    </lineage>
</organism>
<dbReference type="AlphaFoldDB" id="A0A4R2P2A7"/>
<dbReference type="GO" id="GO:0009401">
    <property type="term" value="P:phosphoenolpyruvate-dependent sugar phosphotransferase system"/>
    <property type="evidence" value="ECO:0007669"/>
    <property type="project" value="InterPro"/>
</dbReference>
<dbReference type="GO" id="GO:0008982">
    <property type="term" value="F:protein-N(PI)-phosphohistidine-sugar phosphotransferase activity"/>
    <property type="evidence" value="ECO:0007669"/>
    <property type="project" value="InterPro"/>
</dbReference>
<dbReference type="InterPro" id="IPR036095">
    <property type="entry name" value="PTS_EIIB-like_sf"/>
</dbReference>
<name>A0A4R2P2A7_9BACL</name>
<dbReference type="Pfam" id="PF00359">
    <property type="entry name" value="PTS_EIIA_2"/>
    <property type="match status" value="1"/>
</dbReference>